<name>A0A1L9VM45_ASPGL</name>
<organism evidence="1 2">
    <name type="scientific">Aspergillus glaucus CBS 516.65</name>
    <dbReference type="NCBI Taxonomy" id="1160497"/>
    <lineage>
        <taxon>Eukaryota</taxon>
        <taxon>Fungi</taxon>
        <taxon>Dikarya</taxon>
        <taxon>Ascomycota</taxon>
        <taxon>Pezizomycotina</taxon>
        <taxon>Eurotiomycetes</taxon>
        <taxon>Eurotiomycetidae</taxon>
        <taxon>Eurotiales</taxon>
        <taxon>Aspergillaceae</taxon>
        <taxon>Aspergillus</taxon>
        <taxon>Aspergillus subgen. Aspergillus</taxon>
    </lineage>
</organism>
<evidence type="ECO:0000313" key="1">
    <source>
        <dbReference type="EMBL" id="OJJ84954.1"/>
    </source>
</evidence>
<dbReference type="GeneID" id="34457952"/>
<keyword evidence="2" id="KW-1185">Reference proteome</keyword>
<evidence type="ECO:0000313" key="2">
    <source>
        <dbReference type="Proteomes" id="UP000184300"/>
    </source>
</evidence>
<dbReference type="EMBL" id="KV878895">
    <property type="protein sequence ID" value="OJJ84954.1"/>
    <property type="molecule type" value="Genomic_DNA"/>
</dbReference>
<sequence length="179" mass="20247">MSRVSVPGTKPNRACVNTTSTRGALALSSPPPKKLYSARTTVTLFHPQKPLSVLKALYPDSRINFHRTLLSLVAILFRNLKHSFFLSLGPLSPLSCRLYRNFPIRYFSHSPLPFRDNSHPPLALVANNRHTYISRVAVQLKKNFFSFFFSLFFWRGALSVDIIPLARAVCPPLLPQRKG</sequence>
<proteinExistence type="predicted"/>
<dbReference type="RefSeq" id="XP_022401652.1">
    <property type="nucleotide sequence ID" value="XM_022541691.1"/>
</dbReference>
<dbReference type="Proteomes" id="UP000184300">
    <property type="component" value="Unassembled WGS sequence"/>
</dbReference>
<accession>A0A1L9VM45</accession>
<dbReference type="AlphaFoldDB" id="A0A1L9VM45"/>
<reference evidence="2" key="1">
    <citation type="journal article" date="2017" name="Genome Biol.">
        <title>Comparative genomics reveals high biological diversity and specific adaptations in the industrially and medically important fungal genus Aspergillus.</title>
        <authorList>
            <person name="de Vries R.P."/>
            <person name="Riley R."/>
            <person name="Wiebenga A."/>
            <person name="Aguilar-Osorio G."/>
            <person name="Amillis S."/>
            <person name="Uchima C.A."/>
            <person name="Anderluh G."/>
            <person name="Asadollahi M."/>
            <person name="Askin M."/>
            <person name="Barry K."/>
            <person name="Battaglia E."/>
            <person name="Bayram O."/>
            <person name="Benocci T."/>
            <person name="Braus-Stromeyer S.A."/>
            <person name="Caldana C."/>
            <person name="Canovas D."/>
            <person name="Cerqueira G.C."/>
            <person name="Chen F."/>
            <person name="Chen W."/>
            <person name="Choi C."/>
            <person name="Clum A."/>
            <person name="Dos Santos R.A."/>
            <person name="Damasio A.R."/>
            <person name="Diallinas G."/>
            <person name="Emri T."/>
            <person name="Fekete E."/>
            <person name="Flipphi M."/>
            <person name="Freyberg S."/>
            <person name="Gallo A."/>
            <person name="Gournas C."/>
            <person name="Habgood R."/>
            <person name="Hainaut M."/>
            <person name="Harispe M.L."/>
            <person name="Henrissat B."/>
            <person name="Hilden K.S."/>
            <person name="Hope R."/>
            <person name="Hossain A."/>
            <person name="Karabika E."/>
            <person name="Karaffa L."/>
            <person name="Karanyi Z."/>
            <person name="Krasevec N."/>
            <person name="Kuo A."/>
            <person name="Kusch H."/>
            <person name="LaButti K."/>
            <person name="Lagendijk E.L."/>
            <person name="Lapidus A."/>
            <person name="Levasseur A."/>
            <person name="Lindquist E."/>
            <person name="Lipzen A."/>
            <person name="Logrieco A.F."/>
            <person name="MacCabe A."/>
            <person name="Maekelae M.R."/>
            <person name="Malavazi I."/>
            <person name="Melin P."/>
            <person name="Meyer V."/>
            <person name="Mielnichuk N."/>
            <person name="Miskei M."/>
            <person name="Molnar A.P."/>
            <person name="Mule G."/>
            <person name="Ngan C.Y."/>
            <person name="Orejas M."/>
            <person name="Orosz E."/>
            <person name="Ouedraogo J.P."/>
            <person name="Overkamp K.M."/>
            <person name="Park H.-S."/>
            <person name="Perrone G."/>
            <person name="Piumi F."/>
            <person name="Punt P.J."/>
            <person name="Ram A.F."/>
            <person name="Ramon A."/>
            <person name="Rauscher S."/>
            <person name="Record E."/>
            <person name="Riano-Pachon D.M."/>
            <person name="Robert V."/>
            <person name="Roehrig J."/>
            <person name="Ruller R."/>
            <person name="Salamov A."/>
            <person name="Salih N.S."/>
            <person name="Samson R.A."/>
            <person name="Sandor E."/>
            <person name="Sanguinetti M."/>
            <person name="Schuetze T."/>
            <person name="Sepcic K."/>
            <person name="Shelest E."/>
            <person name="Sherlock G."/>
            <person name="Sophianopoulou V."/>
            <person name="Squina F.M."/>
            <person name="Sun H."/>
            <person name="Susca A."/>
            <person name="Todd R.B."/>
            <person name="Tsang A."/>
            <person name="Unkles S.E."/>
            <person name="van de Wiele N."/>
            <person name="van Rossen-Uffink D."/>
            <person name="Oliveira J.V."/>
            <person name="Vesth T.C."/>
            <person name="Visser J."/>
            <person name="Yu J.-H."/>
            <person name="Zhou M."/>
            <person name="Andersen M.R."/>
            <person name="Archer D.B."/>
            <person name="Baker S.E."/>
            <person name="Benoit I."/>
            <person name="Brakhage A.A."/>
            <person name="Braus G.H."/>
            <person name="Fischer R."/>
            <person name="Frisvad J.C."/>
            <person name="Goldman G.H."/>
            <person name="Houbraken J."/>
            <person name="Oakley B."/>
            <person name="Pocsi I."/>
            <person name="Scazzocchio C."/>
            <person name="Seiboth B."/>
            <person name="vanKuyk P.A."/>
            <person name="Wortman J."/>
            <person name="Dyer P.S."/>
            <person name="Grigoriev I.V."/>
        </authorList>
    </citation>
    <scope>NUCLEOTIDE SEQUENCE [LARGE SCALE GENOMIC DNA]</scope>
    <source>
        <strain evidence="2">CBS 516.65</strain>
    </source>
</reference>
<dbReference type="VEuPathDB" id="FungiDB:ASPGLDRAFT_1400422"/>
<gene>
    <name evidence="1" type="ORF">ASPGLDRAFT_1400422</name>
</gene>
<protein>
    <submittedName>
        <fullName evidence="1">Uncharacterized protein</fullName>
    </submittedName>
</protein>